<dbReference type="EMBL" id="JABXBU010000011">
    <property type="protein sequence ID" value="KAF8791592.1"/>
    <property type="molecule type" value="Genomic_DNA"/>
</dbReference>
<accession>A0A8T0FM60</accession>
<keyword evidence="2" id="KW-1185">Reference proteome</keyword>
<dbReference type="AlphaFoldDB" id="A0A8T0FM60"/>
<comment type="caution">
    <text evidence="1">The sequence shown here is derived from an EMBL/GenBank/DDBJ whole genome shotgun (WGS) entry which is preliminary data.</text>
</comment>
<organism evidence="1 2">
    <name type="scientific">Argiope bruennichi</name>
    <name type="common">Wasp spider</name>
    <name type="synonym">Aranea bruennichi</name>
    <dbReference type="NCBI Taxonomy" id="94029"/>
    <lineage>
        <taxon>Eukaryota</taxon>
        <taxon>Metazoa</taxon>
        <taxon>Ecdysozoa</taxon>
        <taxon>Arthropoda</taxon>
        <taxon>Chelicerata</taxon>
        <taxon>Arachnida</taxon>
        <taxon>Araneae</taxon>
        <taxon>Araneomorphae</taxon>
        <taxon>Entelegynae</taxon>
        <taxon>Araneoidea</taxon>
        <taxon>Araneidae</taxon>
        <taxon>Argiope</taxon>
    </lineage>
</organism>
<evidence type="ECO:0000313" key="1">
    <source>
        <dbReference type="EMBL" id="KAF8791592.1"/>
    </source>
</evidence>
<evidence type="ECO:0000313" key="2">
    <source>
        <dbReference type="Proteomes" id="UP000807504"/>
    </source>
</evidence>
<reference evidence="1" key="1">
    <citation type="journal article" date="2020" name="bioRxiv">
        <title>Chromosome-level reference genome of the European wasp spider Argiope bruennichi: a resource for studies on range expansion and evolutionary adaptation.</title>
        <authorList>
            <person name="Sheffer M.M."/>
            <person name="Hoppe A."/>
            <person name="Krehenwinkel H."/>
            <person name="Uhl G."/>
            <person name="Kuss A.W."/>
            <person name="Jensen L."/>
            <person name="Jensen C."/>
            <person name="Gillespie R.G."/>
            <person name="Hoff K.J."/>
            <person name="Prost S."/>
        </authorList>
    </citation>
    <scope>NUCLEOTIDE SEQUENCE</scope>
</reference>
<protein>
    <submittedName>
        <fullName evidence="1">Uncharacterized protein</fullName>
    </submittedName>
</protein>
<proteinExistence type="predicted"/>
<reference evidence="1" key="2">
    <citation type="submission" date="2020-06" db="EMBL/GenBank/DDBJ databases">
        <authorList>
            <person name="Sheffer M."/>
        </authorList>
    </citation>
    <scope>NUCLEOTIDE SEQUENCE</scope>
</reference>
<sequence>MDFTSEVKALNKIIPRAPIKKEAFLLPFSSSRIPQEYDSIKQPKEASIQKYVALIIIDHFLGSIQLLKIGTDWSGY</sequence>
<gene>
    <name evidence="1" type="ORF">HNY73_006434</name>
</gene>
<name>A0A8T0FM60_ARGBR</name>
<dbReference type="Proteomes" id="UP000807504">
    <property type="component" value="Unassembled WGS sequence"/>
</dbReference>